<reference evidence="4" key="1">
    <citation type="journal article" date="2023" name="Mol. Phylogenet. Evol.">
        <title>Genome-scale phylogeny and comparative genomics of the fungal order Sordariales.</title>
        <authorList>
            <person name="Hensen N."/>
            <person name="Bonometti L."/>
            <person name="Westerberg I."/>
            <person name="Brannstrom I.O."/>
            <person name="Guillou S."/>
            <person name="Cros-Aarteil S."/>
            <person name="Calhoun S."/>
            <person name="Haridas S."/>
            <person name="Kuo A."/>
            <person name="Mondo S."/>
            <person name="Pangilinan J."/>
            <person name="Riley R."/>
            <person name="LaButti K."/>
            <person name="Andreopoulos B."/>
            <person name="Lipzen A."/>
            <person name="Chen C."/>
            <person name="Yan M."/>
            <person name="Daum C."/>
            <person name="Ng V."/>
            <person name="Clum A."/>
            <person name="Steindorff A."/>
            <person name="Ohm R.A."/>
            <person name="Martin F."/>
            <person name="Silar P."/>
            <person name="Natvig D.O."/>
            <person name="Lalanne C."/>
            <person name="Gautier V."/>
            <person name="Ament-Velasquez S.L."/>
            <person name="Kruys A."/>
            <person name="Hutchinson M.I."/>
            <person name="Powell A.J."/>
            <person name="Barry K."/>
            <person name="Miller A.N."/>
            <person name="Grigoriev I.V."/>
            <person name="Debuchy R."/>
            <person name="Gladieux P."/>
            <person name="Hiltunen Thoren M."/>
            <person name="Johannesson H."/>
        </authorList>
    </citation>
    <scope>NUCLEOTIDE SEQUENCE</scope>
    <source>
        <strain evidence="4">CBS 232.78</strain>
    </source>
</reference>
<dbReference type="Proteomes" id="UP001285441">
    <property type="component" value="Unassembled WGS sequence"/>
</dbReference>
<dbReference type="Gene3D" id="1.20.1050.130">
    <property type="match status" value="1"/>
</dbReference>
<evidence type="ECO:0000256" key="1">
    <source>
        <dbReference type="ARBA" id="ARBA00007409"/>
    </source>
</evidence>
<feature type="domain" description="GST C-terminal" evidence="3">
    <location>
        <begin position="94"/>
        <end position="223"/>
    </location>
</feature>
<keyword evidence="5" id="KW-1185">Reference proteome</keyword>
<evidence type="ECO:0000313" key="5">
    <source>
        <dbReference type="Proteomes" id="UP001285441"/>
    </source>
</evidence>
<dbReference type="CDD" id="cd03048">
    <property type="entry name" value="GST_N_Ure2p_like"/>
    <property type="match status" value="1"/>
</dbReference>
<evidence type="ECO:0000259" key="2">
    <source>
        <dbReference type="PROSITE" id="PS50404"/>
    </source>
</evidence>
<comment type="caution">
    <text evidence="4">The sequence shown here is derived from an EMBL/GenBank/DDBJ whole genome shotgun (WGS) entry which is preliminary data.</text>
</comment>
<dbReference type="SUPFAM" id="SSF52833">
    <property type="entry name" value="Thioredoxin-like"/>
    <property type="match status" value="1"/>
</dbReference>
<dbReference type="Pfam" id="PF00043">
    <property type="entry name" value="GST_C"/>
    <property type="match status" value="1"/>
</dbReference>
<dbReference type="AlphaFoldDB" id="A0AAE0U8U8"/>
<dbReference type="InterPro" id="IPR004045">
    <property type="entry name" value="Glutathione_S-Trfase_N"/>
</dbReference>
<dbReference type="InterPro" id="IPR010987">
    <property type="entry name" value="Glutathione-S-Trfase_C-like"/>
</dbReference>
<protein>
    <submittedName>
        <fullName evidence="4">Glutathione S-transferase</fullName>
    </submittedName>
</protein>
<dbReference type="PROSITE" id="PS50405">
    <property type="entry name" value="GST_CTER"/>
    <property type="match status" value="1"/>
</dbReference>
<evidence type="ECO:0000313" key="4">
    <source>
        <dbReference type="EMBL" id="KAK3395243.1"/>
    </source>
</evidence>
<accession>A0AAE0U8U8</accession>
<gene>
    <name evidence="4" type="ORF">B0H63DRAFT_386172</name>
</gene>
<dbReference type="InterPro" id="IPR036249">
    <property type="entry name" value="Thioredoxin-like_sf"/>
</dbReference>
<proteinExistence type="inferred from homology"/>
<organism evidence="4 5">
    <name type="scientific">Podospora didyma</name>
    <dbReference type="NCBI Taxonomy" id="330526"/>
    <lineage>
        <taxon>Eukaryota</taxon>
        <taxon>Fungi</taxon>
        <taxon>Dikarya</taxon>
        <taxon>Ascomycota</taxon>
        <taxon>Pezizomycotina</taxon>
        <taxon>Sordariomycetes</taxon>
        <taxon>Sordariomycetidae</taxon>
        <taxon>Sordariales</taxon>
        <taxon>Podosporaceae</taxon>
        <taxon>Podospora</taxon>
    </lineage>
</organism>
<dbReference type="SFLD" id="SFLDG00358">
    <property type="entry name" value="Main_(cytGST)"/>
    <property type="match status" value="1"/>
</dbReference>
<comment type="similarity">
    <text evidence="1">Belongs to the GST superfamily.</text>
</comment>
<name>A0AAE0U8U8_9PEZI</name>
<reference evidence="4" key="2">
    <citation type="submission" date="2023-06" db="EMBL/GenBank/DDBJ databases">
        <authorList>
            <consortium name="Lawrence Berkeley National Laboratory"/>
            <person name="Haridas S."/>
            <person name="Hensen N."/>
            <person name="Bonometti L."/>
            <person name="Westerberg I."/>
            <person name="Brannstrom I.O."/>
            <person name="Guillou S."/>
            <person name="Cros-Aarteil S."/>
            <person name="Calhoun S."/>
            <person name="Kuo A."/>
            <person name="Mondo S."/>
            <person name="Pangilinan J."/>
            <person name="Riley R."/>
            <person name="LaButti K."/>
            <person name="Andreopoulos B."/>
            <person name="Lipzen A."/>
            <person name="Chen C."/>
            <person name="Yanf M."/>
            <person name="Daum C."/>
            <person name="Ng V."/>
            <person name="Clum A."/>
            <person name="Steindorff A."/>
            <person name="Ohm R."/>
            <person name="Martin F."/>
            <person name="Silar P."/>
            <person name="Natvig D."/>
            <person name="Lalanne C."/>
            <person name="Gautier V."/>
            <person name="Ament-velasquez S.L."/>
            <person name="Kruys A."/>
            <person name="Hutchinson M.I."/>
            <person name="Powell A.J."/>
            <person name="Barry K."/>
            <person name="Miller A.N."/>
            <person name="Grigoriev I.V."/>
            <person name="Debuchy R."/>
            <person name="Gladieux P."/>
            <person name="Thoren M.H."/>
            <person name="Johannesson H."/>
        </authorList>
    </citation>
    <scope>NUCLEOTIDE SEQUENCE</scope>
    <source>
        <strain evidence="4">CBS 232.78</strain>
    </source>
</reference>
<dbReference type="PANTHER" id="PTHR44051">
    <property type="entry name" value="GLUTATHIONE S-TRANSFERASE-RELATED"/>
    <property type="match status" value="1"/>
</dbReference>
<dbReference type="SFLD" id="SFLDS00019">
    <property type="entry name" value="Glutathione_Transferase_(cytos"/>
    <property type="match status" value="1"/>
</dbReference>
<evidence type="ECO:0000259" key="3">
    <source>
        <dbReference type="PROSITE" id="PS50405"/>
    </source>
</evidence>
<dbReference type="EMBL" id="JAULSW010000001">
    <property type="protein sequence ID" value="KAK3395243.1"/>
    <property type="molecule type" value="Genomic_DNA"/>
</dbReference>
<dbReference type="InterPro" id="IPR036282">
    <property type="entry name" value="Glutathione-S-Trfase_C_sf"/>
</dbReference>
<dbReference type="PROSITE" id="PS50404">
    <property type="entry name" value="GST_NTER"/>
    <property type="match status" value="1"/>
</dbReference>
<dbReference type="InterPro" id="IPR004046">
    <property type="entry name" value="GST_C"/>
</dbReference>
<dbReference type="InterPro" id="IPR040079">
    <property type="entry name" value="Glutathione_S-Trfase"/>
</dbReference>
<dbReference type="CDD" id="cd10293">
    <property type="entry name" value="GST_C_Ure2p"/>
    <property type="match status" value="1"/>
</dbReference>
<dbReference type="PANTHER" id="PTHR44051:SF23">
    <property type="entry name" value="GLUTATHIONE S-TRANSFERASE-LIKE PROTEIN TPCF"/>
    <property type="match status" value="1"/>
</dbReference>
<feature type="domain" description="GST N-terminal" evidence="2">
    <location>
        <begin position="6"/>
        <end position="87"/>
    </location>
</feature>
<sequence length="223" mass="25149">MSSSSLKPVKLWGKDSTNPKKVAIILEELGVPVEFIDVPFSDVKKPEYVAINPNGRLPSIHDPNTDLTLWESGAILEYLIEKYDTGNKLSFAPGTKEYYLAKQWLFFQTTGQGPYYGQAVVFKLLHPEQLPSALERYLTEIKRVTGVLEAHLKAQKEKYPSGDGPWLVGNKLSYADLSFVTWQNTIETIFTDSGEYNADEFPVVKEWLGRLYARASVKKVLGK</sequence>
<dbReference type="Pfam" id="PF13417">
    <property type="entry name" value="GST_N_3"/>
    <property type="match status" value="1"/>
</dbReference>
<dbReference type="SUPFAM" id="SSF47616">
    <property type="entry name" value="GST C-terminal domain-like"/>
    <property type="match status" value="1"/>
</dbReference>